<dbReference type="InterPro" id="IPR008906">
    <property type="entry name" value="HATC_C_dom"/>
</dbReference>
<dbReference type="InterPro" id="IPR012337">
    <property type="entry name" value="RNaseH-like_sf"/>
</dbReference>
<evidence type="ECO:0008006" key="5">
    <source>
        <dbReference type="Google" id="ProtNLM"/>
    </source>
</evidence>
<proteinExistence type="predicted"/>
<gene>
    <name evidence="3" type="ORF">M0R45_032626</name>
</gene>
<feature type="domain" description="DUF659" evidence="1">
    <location>
        <begin position="350"/>
        <end position="501"/>
    </location>
</feature>
<comment type="caution">
    <text evidence="3">The sequence shown here is derived from an EMBL/GenBank/DDBJ whole genome shotgun (WGS) entry which is preliminary data.</text>
</comment>
<dbReference type="PANTHER" id="PTHR32166:SF88">
    <property type="entry name" value="HAT TRANSPOSON SUPERFAMILY"/>
    <property type="match status" value="1"/>
</dbReference>
<dbReference type="InterPro" id="IPR007021">
    <property type="entry name" value="DUF659"/>
</dbReference>
<evidence type="ECO:0000259" key="2">
    <source>
        <dbReference type="Pfam" id="PF05699"/>
    </source>
</evidence>
<keyword evidence="4" id="KW-1185">Reference proteome</keyword>
<evidence type="ECO:0000313" key="3">
    <source>
        <dbReference type="EMBL" id="KAK9924246.1"/>
    </source>
</evidence>
<dbReference type="AlphaFoldDB" id="A0AAW1WK08"/>
<organism evidence="3 4">
    <name type="scientific">Rubus argutus</name>
    <name type="common">Southern blackberry</name>
    <dbReference type="NCBI Taxonomy" id="59490"/>
    <lineage>
        <taxon>Eukaryota</taxon>
        <taxon>Viridiplantae</taxon>
        <taxon>Streptophyta</taxon>
        <taxon>Embryophyta</taxon>
        <taxon>Tracheophyta</taxon>
        <taxon>Spermatophyta</taxon>
        <taxon>Magnoliopsida</taxon>
        <taxon>eudicotyledons</taxon>
        <taxon>Gunneridae</taxon>
        <taxon>Pentapetalae</taxon>
        <taxon>rosids</taxon>
        <taxon>fabids</taxon>
        <taxon>Rosales</taxon>
        <taxon>Rosaceae</taxon>
        <taxon>Rosoideae</taxon>
        <taxon>Rosoideae incertae sedis</taxon>
        <taxon>Rubus</taxon>
    </lineage>
</organism>
<dbReference type="SUPFAM" id="SSF53098">
    <property type="entry name" value="Ribonuclease H-like"/>
    <property type="match status" value="1"/>
</dbReference>
<reference evidence="3 4" key="1">
    <citation type="journal article" date="2023" name="G3 (Bethesda)">
        <title>A chromosome-length genome assembly and annotation of blackberry (Rubus argutus, cv. 'Hillquist').</title>
        <authorList>
            <person name="Bruna T."/>
            <person name="Aryal R."/>
            <person name="Dudchenko O."/>
            <person name="Sargent D.J."/>
            <person name="Mead D."/>
            <person name="Buti M."/>
            <person name="Cavallini A."/>
            <person name="Hytonen T."/>
            <person name="Andres J."/>
            <person name="Pham M."/>
            <person name="Weisz D."/>
            <person name="Mascagni F."/>
            <person name="Usai G."/>
            <person name="Natali L."/>
            <person name="Bassil N."/>
            <person name="Fernandez G.E."/>
            <person name="Lomsadze A."/>
            <person name="Armour M."/>
            <person name="Olukolu B."/>
            <person name="Poorten T."/>
            <person name="Britton C."/>
            <person name="Davik J."/>
            <person name="Ashrafi H."/>
            <person name="Aiden E.L."/>
            <person name="Borodovsky M."/>
            <person name="Worthington M."/>
        </authorList>
    </citation>
    <scope>NUCLEOTIDE SEQUENCE [LARGE SCALE GENOMIC DNA]</scope>
    <source>
        <strain evidence="3">PI 553951</strain>
    </source>
</reference>
<evidence type="ECO:0000259" key="1">
    <source>
        <dbReference type="Pfam" id="PF04937"/>
    </source>
</evidence>
<dbReference type="PANTHER" id="PTHR32166">
    <property type="entry name" value="OSJNBA0013A04.12 PROTEIN"/>
    <property type="match status" value="1"/>
</dbReference>
<name>A0AAW1WK08_RUBAR</name>
<dbReference type="Pfam" id="PF04937">
    <property type="entry name" value="DUF659"/>
    <property type="match status" value="1"/>
</dbReference>
<dbReference type="Proteomes" id="UP001457282">
    <property type="component" value="Unassembled WGS sequence"/>
</dbReference>
<feature type="domain" description="HAT C-terminal dimerisation" evidence="2">
    <location>
        <begin position="711"/>
        <end position="787"/>
    </location>
</feature>
<dbReference type="GO" id="GO:0046983">
    <property type="term" value="F:protein dimerization activity"/>
    <property type="evidence" value="ECO:0007669"/>
    <property type="project" value="InterPro"/>
</dbReference>
<protein>
    <recommendedName>
        <fullName evidence="5">BED-type domain-containing protein</fullName>
    </recommendedName>
</protein>
<accession>A0AAW1WK08</accession>
<evidence type="ECO:0000313" key="4">
    <source>
        <dbReference type="Proteomes" id="UP001457282"/>
    </source>
</evidence>
<dbReference type="EMBL" id="JBEDUW010000006">
    <property type="protein sequence ID" value="KAK9924246.1"/>
    <property type="molecule type" value="Genomic_DNA"/>
</dbReference>
<sequence length="878" mass="98609">MTSLEGFEPIAISPQKQDPGWKHCQLYIKNGDPKVELKKCIYCGKGFQGGGINRLKSHLAGRKGNGPICDQVPPEVRVLMLQSLDEGIVAFRHRKSQMGANPSRSSGELDNLFAENEECKLNGGSNFVYQEDVGMSVDNGIRVGANLTDVPLEIDESYRSDAQEGLTTVPIAMADSYKGSAVERLIGVPNASCSENREEGVDRRTGWRGETSSVATAAGLGAGFASAAKLSYVPAPIRSEVDNAFYENTRGRSVGFPNLDLFENEEEVGITNTNVNKRKRVRDENGSVAANSGTIGNNDEIVKVNSQQVHMAIGRFLYEIQASLDAVKNSVYFQPMIDAIASGGMETKAPSYHDLRGWILNNAVEEVKNDIHQHTKTWARSGCSLLVNQWSSEKGRVLLNFAVYCSEGTTYLKSVDATTFIDSPDALYEILKLVVEEVGVGRILQVITNSEENYVVAGKRLMDTFPNLYWSPCATACIDSILEDFGKVEWISSIIEQARSVTRFIYKHVLILNMMRKYTFGNDIVRLGVTRFATDFMTLKQMADLKFNLQTMVTSKEWEGCPYSETPEGSAMLDILSNHTFWSSCILITRLTNPLLRVLRIVGSQKAAMGYVFGGMYRAKETIKRELVKKEEYMAYWNIIDHRWQKLWDLPLHAAGFCLNPKFFYSIKGEMHKVIMSRMLDCIEKLVPDLKVQDEISKEINLYKNAVGDLGRNLAIRARDNLLPAEWWSTYGGGCPNMARMAIRILSQTCSLIQCKENQIPFDQLHKTSNSLEHQRLSDVVFVQYNLQLRQMVHKNKEHESVDPISFDNTSIVEDWVTETEMYLEDNENTDWQALDPPSYNSRLLELSVDEADDLGSGFDENDIFFNGLQVVKEEGRT</sequence>
<dbReference type="Pfam" id="PF05699">
    <property type="entry name" value="Dimer_Tnp_hAT"/>
    <property type="match status" value="1"/>
</dbReference>